<accession>T0HLK5</accession>
<proteinExistence type="predicted"/>
<protein>
    <submittedName>
        <fullName evidence="1">Uncharacterized protein</fullName>
    </submittedName>
</protein>
<keyword evidence="2" id="KW-1185">Reference proteome</keyword>
<dbReference type="PATRIC" id="fig|1096930.3.peg.2732"/>
<dbReference type="AlphaFoldDB" id="T0HLK5"/>
<reference evidence="1 2" key="1">
    <citation type="journal article" date="2013" name="Genome Announc.">
        <title>Genome Sequence of Novosphingobium lindaniclasticum LE124T, Isolated from a Hexachlorocyclohexane Dumpsite.</title>
        <authorList>
            <person name="Saxena A."/>
            <person name="Nayyar N."/>
            <person name="Sangwan N."/>
            <person name="Kumari R."/>
            <person name="Khurana J.P."/>
            <person name="Lal R."/>
        </authorList>
    </citation>
    <scope>NUCLEOTIDE SEQUENCE [LARGE SCALE GENOMIC DNA]</scope>
    <source>
        <strain evidence="1 2">LE124</strain>
    </source>
</reference>
<name>T0HLK5_9SPHN</name>
<dbReference type="OrthoDB" id="7474285at2"/>
<sequence>MAALPKHQRVIIALSLHILRGGVTRCSDGRVDTVEVRLALRCLLPHCRERWPLELYWDAACQDNEIGRAQGVTAAFNGIVRQLRLAGRYEEAGPS</sequence>
<evidence type="ECO:0000313" key="2">
    <source>
        <dbReference type="Proteomes" id="UP000015527"/>
    </source>
</evidence>
<evidence type="ECO:0000313" key="1">
    <source>
        <dbReference type="EMBL" id="EQB13862.1"/>
    </source>
</evidence>
<dbReference type="eggNOG" id="ENOG5031BYC">
    <property type="taxonomic scope" value="Bacteria"/>
</dbReference>
<organism evidence="1 2">
    <name type="scientific">Novosphingobium lindaniclasticum LE124</name>
    <dbReference type="NCBI Taxonomy" id="1096930"/>
    <lineage>
        <taxon>Bacteria</taxon>
        <taxon>Pseudomonadati</taxon>
        <taxon>Pseudomonadota</taxon>
        <taxon>Alphaproteobacteria</taxon>
        <taxon>Sphingomonadales</taxon>
        <taxon>Sphingomonadaceae</taxon>
        <taxon>Novosphingobium</taxon>
    </lineage>
</organism>
<dbReference type="EMBL" id="ATHL01000085">
    <property type="protein sequence ID" value="EQB13862.1"/>
    <property type="molecule type" value="Genomic_DNA"/>
</dbReference>
<gene>
    <name evidence="1" type="ORF">L284_13705</name>
</gene>
<dbReference type="Proteomes" id="UP000015527">
    <property type="component" value="Unassembled WGS sequence"/>
</dbReference>
<dbReference type="RefSeq" id="WP_021234569.1">
    <property type="nucleotide sequence ID" value="NZ_ATHL01000085.1"/>
</dbReference>
<comment type="caution">
    <text evidence="1">The sequence shown here is derived from an EMBL/GenBank/DDBJ whole genome shotgun (WGS) entry which is preliminary data.</text>
</comment>